<dbReference type="AlphaFoldDB" id="A0A0W7TLG6"/>
<gene>
    <name evidence="2" type="ORF">ASJ35_18400</name>
</gene>
<evidence type="ECO:0000313" key="3">
    <source>
        <dbReference type="Proteomes" id="UP000053433"/>
    </source>
</evidence>
<evidence type="ECO:0000313" key="2">
    <source>
        <dbReference type="EMBL" id="KUE74597.1"/>
    </source>
</evidence>
<proteinExistence type="predicted"/>
<name>A0A0W7TLG6_9FIRM</name>
<accession>A0A0W7TLG6</accession>
<organism evidence="2 3">
    <name type="scientific">Ruthenibacterium lactatiformans</name>
    <dbReference type="NCBI Taxonomy" id="1550024"/>
    <lineage>
        <taxon>Bacteria</taxon>
        <taxon>Bacillati</taxon>
        <taxon>Bacillota</taxon>
        <taxon>Clostridia</taxon>
        <taxon>Eubacteriales</taxon>
        <taxon>Oscillospiraceae</taxon>
        <taxon>Ruthenibacterium</taxon>
    </lineage>
</organism>
<comment type="caution">
    <text evidence="2">The sequence shown here is derived from an EMBL/GenBank/DDBJ whole genome shotgun (WGS) entry which is preliminary data.</text>
</comment>
<sequence length="456" mass="49157">MRAFFRASYIQKRRAADLAVAAELSGAADGLRSTRAAEYGRDIDERYGATGLWKLGGDVAAGAGQMLPTIGINAVTGGTMGMPWLFSSAAGNAAAQARAGGADEETAFLYGILSGGVEAETERISAGIPGLNKTGLLDDVLSRVASSPTGRGAVKKLVDVLGEGAEEYISEIAGAYLARLWNGDERGAWQTFVETQPDALYAGLVGTLTSAVMNLPGEAYALARKNKPGAVPDAQQSGNSVPRLFTRDEVQGMSAREVSENYDAIRESMEMWDENGELQGGTQSRMVDRQAPGEDNETTSGNERLYTRAEVQGMSEEEQLANVDAIRESMGLWDAEGKLSKESEITIEEVRDDFEQIKHIKNLENFVEDPLLLKDVSPETLYCFLEKQGYTILPLAQSKTLTGIHYKDGGGFKVNWGGDRILQYHPATGSHHNGAYYKISSGKTGKVRIDLHGNKI</sequence>
<dbReference type="EMBL" id="LMUA01000059">
    <property type="protein sequence ID" value="KUE74597.1"/>
    <property type="molecule type" value="Genomic_DNA"/>
</dbReference>
<feature type="region of interest" description="Disordered" evidence="1">
    <location>
        <begin position="277"/>
        <end position="301"/>
    </location>
</feature>
<dbReference type="Proteomes" id="UP000053433">
    <property type="component" value="Unassembled WGS sequence"/>
</dbReference>
<reference evidence="2 3" key="1">
    <citation type="submission" date="2015-10" db="EMBL/GenBank/DDBJ databases">
        <title>A novel member of the family Ruminococcaceae isolated from human faeces.</title>
        <authorList>
            <person name="Shkoporov A.N."/>
            <person name="Chaplin A.V."/>
            <person name="Motuzova O.V."/>
            <person name="Kafarskaia L.I."/>
            <person name="Efimov B.A."/>
        </authorList>
    </citation>
    <scope>NUCLEOTIDE SEQUENCE [LARGE SCALE GENOMIC DNA]</scope>
    <source>
        <strain evidence="2 3">668</strain>
    </source>
</reference>
<evidence type="ECO:0000256" key="1">
    <source>
        <dbReference type="SAM" id="MobiDB-lite"/>
    </source>
</evidence>
<protein>
    <submittedName>
        <fullName evidence="2">Uncharacterized protein</fullName>
    </submittedName>
</protein>